<dbReference type="AlphaFoldDB" id="A0A9D5K8G3"/>
<reference evidence="1" key="1">
    <citation type="submission" date="2019-11" db="EMBL/GenBank/DDBJ databases">
        <title>Microbial mats filling the niche in hypersaline microbial mats.</title>
        <authorList>
            <person name="Wong H.L."/>
            <person name="Macleod F.I."/>
            <person name="White R.A. III"/>
            <person name="Burns B.P."/>
        </authorList>
    </citation>
    <scope>NUCLEOTIDE SEQUENCE</scope>
    <source>
        <strain evidence="1">Bin_327</strain>
    </source>
</reference>
<comment type="caution">
    <text evidence="1">The sequence shown here is derived from an EMBL/GenBank/DDBJ whole genome shotgun (WGS) entry which is preliminary data.</text>
</comment>
<gene>
    <name evidence="1" type="ORF">GF359_00225</name>
</gene>
<dbReference type="SUPFAM" id="SSF52833">
    <property type="entry name" value="Thioredoxin-like"/>
    <property type="match status" value="1"/>
</dbReference>
<dbReference type="NCBIfam" id="TIGR04183">
    <property type="entry name" value="Por_Secre_tail"/>
    <property type="match status" value="1"/>
</dbReference>
<protein>
    <submittedName>
        <fullName evidence="1">Omp28-related outer membrane protein</fullName>
    </submittedName>
</protein>
<dbReference type="EMBL" id="WJKJ01000007">
    <property type="protein sequence ID" value="MBD3363619.1"/>
    <property type="molecule type" value="Genomic_DNA"/>
</dbReference>
<dbReference type="Proteomes" id="UP000630660">
    <property type="component" value="Unassembled WGS sequence"/>
</dbReference>
<proteinExistence type="predicted"/>
<dbReference type="InterPro" id="IPR026444">
    <property type="entry name" value="Secre_tail"/>
</dbReference>
<name>A0A9D5K8G3_UNCW3</name>
<sequence length="443" mass="48493">MKKMPVLALIAGLVFTGVTAERVVVYEIGTGTWCQFCPGAAGAADRIAEEHPGQVLILENHNGDAFANTASNARNAFYGISGYPTTLIDGNTRHEGGNCYLVYDLTFQERQEIPPPVGITLENSYQEAYLGSGTVTATIVNESGAEVSGKLHFTVTESHIPYSWQGLEWLHWVVREMLPDHEGEEVTIPAGDTLVKERDYTINQSWSYFTEDANCELGCFLQAPSREILNAAVIPLLGPISCEVTNSVIDNEDGKLHLGETSDFFVTLLNTSDWTWDEVTGTLSADDDKVAIIDPQGTWIDVAPDAEASNQEDPFSIKLLEGEDGYRPDLTLALDDGKSEPGEFEFKVFQPPAVTEGESLFRLDIPRVISKNSVITLSAPFSVSTEVVLFDAGGRMVTRVFSGRLSEGTNLLPLVIEDLTEGVYFVKVTFGDCLRVEKLLVIH</sequence>
<accession>A0A9D5K8G3</accession>
<evidence type="ECO:0000313" key="2">
    <source>
        <dbReference type="Proteomes" id="UP000630660"/>
    </source>
</evidence>
<dbReference type="InterPro" id="IPR036249">
    <property type="entry name" value="Thioredoxin-like_sf"/>
</dbReference>
<organism evidence="1 2">
    <name type="scientific">candidate division WOR-3 bacterium</name>
    <dbReference type="NCBI Taxonomy" id="2052148"/>
    <lineage>
        <taxon>Bacteria</taxon>
        <taxon>Bacteria division WOR-3</taxon>
    </lineage>
</organism>
<dbReference type="Gene3D" id="3.40.30.10">
    <property type="entry name" value="Glutaredoxin"/>
    <property type="match status" value="1"/>
</dbReference>
<evidence type="ECO:0000313" key="1">
    <source>
        <dbReference type="EMBL" id="MBD3363619.1"/>
    </source>
</evidence>
<dbReference type="Gene3D" id="2.60.40.10">
    <property type="entry name" value="Immunoglobulins"/>
    <property type="match status" value="1"/>
</dbReference>
<dbReference type="InterPro" id="IPR013783">
    <property type="entry name" value="Ig-like_fold"/>
</dbReference>